<dbReference type="Proteomes" id="UP000015241">
    <property type="component" value="Unassembled WGS sequence"/>
</dbReference>
<keyword evidence="3" id="KW-1185">Reference proteome</keyword>
<sequence>PMAMVALVATAVYASLNNWADGTCKTTEFEMNLVCNAYKTNIALLEAIKNKSVKKYHTLMHGLYKKA</sequence>
<feature type="domain" description="DUF6532" evidence="1">
    <location>
        <begin position="1"/>
        <end position="47"/>
    </location>
</feature>
<reference evidence="2 3" key="1">
    <citation type="journal article" date="2012" name="Science">
        <title>The Paleozoic origin of enzymatic lignin decomposition reconstructed from 31 fungal genomes.</title>
        <authorList>
            <person name="Floudas D."/>
            <person name="Binder M."/>
            <person name="Riley R."/>
            <person name="Barry K."/>
            <person name="Blanchette R.A."/>
            <person name="Henrissat B."/>
            <person name="Martinez A.T."/>
            <person name="Otillar R."/>
            <person name="Spatafora J.W."/>
            <person name="Yadav J.S."/>
            <person name="Aerts A."/>
            <person name="Benoit I."/>
            <person name="Boyd A."/>
            <person name="Carlson A."/>
            <person name="Copeland A."/>
            <person name="Coutinho P.M."/>
            <person name="de Vries R.P."/>
            <person name="Ferreira P."/>
            <person name="Findley K."/>
            <person name="Foster B."/>
            <person name="Gaskell J."/>
            <person name="Glotzer D."/>
            <person name="Gorecki P."/>
            <person name="Heitman J."/>
            <person name="Hesse C."/>
            <person name="Hori C."/>
            <person name="Igarashi K."/>
            <person name="Jurgens J.A."/>
            <person name="Kallen N."/>
            <person name="Kersten P."/>
            <person name="Kohler A."/>
            <person name="Kuees U."/>
            <person name="Kumar T.K.A."/>
            <person name="Kuo A."/>
            <person name="LaButti K."/>
            <person name="Larrondo L.F."/>
            <person name="Lindquist E."/>
            <person name="Ling A."/>
            <person name="Lombard V."/>
            <person name="Lucas S."/>
            <person name="Lundell T."/>
            <person name="Martin R."/>
            <person name="McLaughlin D.J."/>
            <person name="Morgenstern I."/>
            <person name="Morin E."/>
            <person name="Murat C."/>
            <person name="Nagy L.G."/>
            <person name="Nolan M."/>
            <person name="Ohm R.A."/>
            <person name="Patyshakuliyeva A."/>
            <person name="Rokas A."/>
            <person name="Ruiz-Duenas F.J."/>
            <person name="Sabat G."/>
            <person name="Salamov A."/>
            <person name="Samejima M."/>
            <person name="Schmutz J."/>
            <person name="Slot J.C."/>
            <person name="St John F."/>
            <person name="Stenlid J."/>
            <person name="Sun H."/>
            <person name="Sun S."/>
            <person name="Syed K."/>
            <person name="Tsang A."/>
            <person name="Wiebenga A."/>
            <person name="Young D."/>
            <person name="Pisabarro A."/>
            <person name="Eastwood D.C."/>
            <person name="Martin F."/>
            <person name="Cullen D."/>
            <person name="Grigoriev I.V."/>
            <person name="Hibbett D.S."/>
        </authorList>
    </citation>
    <scope>NUCLEOTIDE SEQUENCE</scope>
    <source>
        <strain evidence="3">FP-58527</strain>
    </source>
</reference>
<dbReference type="AlphaFoldDB" id="S8EL48"/>
<evidence type="ECO:0000259" key="1">
    <source>
        <dbReference type="Pfam" id="PF20149"/>
    </source>
</evidence>
<feature type="non-terminal residue" evidence="2">
    <location>
        <position position="1"/>
    </location>
</feature>
<dbReference type="Pfam" id="PF20149">
    <property type="entry name" value="DUF6532"/>
    <property type="match status" value="1"/>
</dbReference>
<evidence type="ECO:0000313" key="2">
    <source>
        <dbReference type="EMBL" id="EPT05837.1"/>
    </source>
</evidence>
<dbReference type="OrthoDB" id="3225557at2759"/>
<dbReference type="HOGENOM" id="CLU_2819451_0_0_1"/>
<dbReference type="InterPro" id="IPR045341">
    <property type="entry name" value="DUF6532"/>
</dbReference>
<feature type="non-terminal residue" evidence="2">
    <location>
        <position position="67"/>
    </location>
</feature>
<dbReference type="EMBL" id="KE504123">
    <property type="protein sequence ID" value="EPT05837.1"/>
    <property type="molecule type" value="Genomic_DNA"/>
</dbReference>
<gene>
    <name evidence="2" type="ORF">FOMPIDRAFT_1109115</name>
</gene>
<proteinExistence type="predicted"/>
<protein>
    <recommendedName>
        <fullName evidence="1">DUF6532 domain-containing protein</fullName>
    </recommendedName>
</protein>
<organism evidence="2 3">
    <name type="scientific">Fomitopsis schrenkii</name>
    <name type="common">Brown rot fungus</name>
    <dbReference type="NCBI Taxonomy" id="2126942"/>
    <lineage>
        <taxon>Eukaryota</taxon>
        <taxon>Fungi</taxon>
        <taxon>Dikarya</taxon>
        <taxon>Basidiomycota</taxon>
        <taxon>Agaricomycotina</taxon>
        <taxon>Agaricomycetes</taxon>
        <taxon>Polyporales</taxon>
        <taxon>Fomitopsis</taxon>
    </lineage>
</organism>
<accession>S8EL48</accession>
<dbReference type="InParanoid" id="S8EL48"/>
<name>S8EL48_FOMSC</name>
<evidence type="ECO:0000313" key="3">
    <source>
        <dbReference type="Proteomes" id="UP000015241"/>
    </source>
</evidence>